<evidence type="ECO:0000259" key="3">
    <source>
        <dbReference type="Pfam" id="PF01055"/>
    </source>
</evidence>
<dbReference type="PANTHER" id="PTHR43863">
    <property type="entry name" value="HYDROLASE, PUTATIVE (AFU_ORTHOLOGUE AFUA_1G03140)-RELATED"/>
    <property type="match status" value="1"/>
</dbReference>
<dbReference type="Gene3D" id="2.60.40.1760">
    <property type="entry name" value="glycosyl hydrolase (family 31)"/>
    <property type="match status" value="1"/>
</dbReference>
<feature type="domain" description="Glycosyl hydrolase family 31 C-terminal" evidence="5">
    <location>
        <begin position="631"/>
        <end position="713"/>
    </location>
</feature>
<comment type="caution">
    <text evidence="6">The sequence shown here is derived from an EMBL/GenBank/DDBJ whole genome shotgun (WGS) entry which is preliminary data.</text>
</comment>
<dbReference type="Pfam" id="PF01055">
    <property type="entry name" value="Glyco_hydro_31_2nd"/>
    <property type="match status" value="1"/>
</dbReference>
<accession>A0A412Z678</accession>
<comment type="similarity">
    <text evidence="1 2">Belongs to the glycosyl hydrolase 31 family.</text>
</comment>
<dbReference type="SUPFAM" id="SSF51445">
    <property type="entry name" value="(Trans)glycosidases"/>
    <property type="match status" value="1"/>
</dbReference>
<dbReference type="InterPro" id="IPR051816">
    <property type="entry name" value="Glycosyl_Hydrolase_31"/>
</dbReference>
<gene>
    <name evidence="6" type="ORF">DWW02_14385</name>
</gene>
<dbReference type="InterPro" id="IPR013780">
    <property type="entry name" value="Glyco_hydro_b"/>
</dbReference>
<dbReference type="GO" id="GO:0005975">
    <property type="term" value="P:carbohydrate metabolic process"/>
    <property type="evidence" value="ECO:0007669"/>
    <property type="project" value="InterPro"/>
</dbReference>
<dbReference type="SUPFAM" id="SSF51011">
    <property type="entry name" value="Glycosyl hydrolase domain"/>
    <property type="match status" value="1"/>
</dbReference>
<dbReference type="Proteomes" id="UP000284543">
    <property type="component" value="Unassembled WGS sequence"/>
</dbReference>
<dbReference type="AlphaFoldDB" id="A0A412Z678"/>
<dbReference type="GO" id="GO:0004553">
    <property type="term" value="F:hydrolase activity, hydrolyzing O-glycosyl compounds"/>
    <property type="evidence" value="ECO:0007669"/>
    <property type="project" value="InterPro"/>
</dbReference>
<dbReference type="InterPro" id="IPR048395">
    <property type="entry name" value="Glyco_hydro_31_C"/>
</dbReference>
<name>A0A412Z678_9FIRM</name>
<dbReference type="InterPro" id="IPR017853">
    <property type="entry name" value="GH"/>
</dbReference>
<protein>
    <submittedName>
        <fullName evidence="6">DUF4968 domain-containing protein</fullName>
    </submittedName>
</protein>
<dbReference type="Pfam" id="PF13802">
    <property type="entry name" value="Gal_mutarotas_2"/>
    <property type="match status" value="1"/>
</dbReference>
<feature type="domain" description="Glycoside hydrolase family 31 TIM barrel" evidence="3">
    <location>
        <begin position="311"/>
        <end position="619"/>
    </location>
</feature>
<reference evidence="6 7" key="1">
    <citation type="submission" date="2018-08" db="EMBL/GenBank/DDBJ databases">
        <title>A genome reference for cultivated species of the human gut microbiota.</title>
        <authorList>
            <person name="Zou Y."/>
            <person name="Xue W."/>
            <person name="Luo G."/>
        </authorList>
    </citation>
    <scope>NUCLEOTIDE SEQUENCE [LARGE SCALE GENOMIC DNA]</scope>
    <source>
        <strain evidence="6 7">AF14-18</strain>
    </source>
</reference>
<dbReference type="Gene3D" id="2.60.40.1180">
    <property type="entry name" value="Golgi alpha-mannosidase II"/>
    <property type="match status" value="1"/>
</dbReference>
<evidence type="ECO:0000256" key="2">
    <source>
        <dbReference type="RuleBase" id="RU361185"/>
    </source>
</evidence>
<organism evidence="6 7">
    <name type="scientific">Enterocloster bolteae</name>
    <dbReference type="NCBI Taxonomy" id="208479"/>
    <lineage>
        <taxon>Bacteria</taxon>
        <taxon>Bacillati</taxon>
        <taxon>Bacillota</taxon>
        <taxon>Clostridia</taxon>
        <taxon>Lachnospirales</taxon>
        <taxon>Lachnospiraceae</taxon>
        <taxon>Enterocloster</taxon>
    </lineage>
</organism>
<evidence type="ECO:0000313" key="7">
    <source>
        <dbReference type="Proteomes" id="UP000284543"/>
    </source>
</evidence>
<dbReference type="CDD" id="cd14752">
    <property type="entry name" value="GH31_N"/>
    <property type="match status" value="1"/>
</dbReference>
<keyword evidence="2" id="KW-0326">Glycosidase</keyword>
<evidence type="ECO:0000259" key="4">
    <source>
        <dbReference type="Pfam" id="PF13802"/>
    </source>
</evidence>
<dbReference type="CDD" id="cd06593">
    <property type="entry name" value="GH31_xylosidase_YicI"/>
    <property type="match status" value="1"/>
</dbReference>
<feature type="domain" description="Glycoside hydrolase family 31 N-terminal" evidence="4">
    <location>
        <begin position="92"/>
        <end position="269"/>
    </location>
</feature>
<evidence type="ECO:0000259" key="5">
    <source>
        <dbReference type="Pfam" id="PF21365"/>
    </source>
</evidence>
<dbReference type="SUPFAM" id="SSF74650">
    <property type="entry name" value="Galactose mutarotase-like"/>
    <property type="match status" value="1"/>
</dbReference>
<dbReference type="InterPro" id="IPR000322">
    <property type="entry name" value="Glyco_hydro_31_TIM"/>
</dbReference>
<dbReference type="RefSeq" id="WP_118018804.1">
    <property type="nucleotide sequence ID" value="NZ_CAUHGS010000004.1"/>
</dbReference>
<dbReference type="PANTHER" id="PTHR43863:SF2">
    <property type="entry name" value="MALTASE-GLUCOAMYLASE"/>
    <property type="match status" value="1"/>
</dbReference>
<evidence type="ECO:0000313" key="6">
    <source>
        <dbReference type="EMBL" id="RGV75485.1"/>
    </source>
</evidence>
<dbReference type="Gene3D" id="3.20.20.80">
    <property type="entry name" value="Glycosidases"/>
    <property type="match status" value="1"/>
</dbReference>
<dbReference type="InterPro" id="IPR025887">
    <property type="entry name" value="Glyco_hydro_31_N_dom"/>
</dbReference>
<dbReference type="InterPro" id="IPR011013">
    <property type="entry name" value="Gal_mutarotase_sf_dom"/>
</dbReference>
<dbReference type="GO" id="GO:0030246">
    <property type="term" value="F:carbohydrate binding"/>
    <property type="evidence" value="ECO:0007669"/>
    <property type="project" value="InterPro"/>
</dbReference>
<evidence type="ECO:0000256" key="1">
    <source>
        <dbReference type="ARBA" id="ARBA00007806"/>
    </source>
</evidence>
<dbReference type="Pfam" id="PF21365">
    <property type="entry name" value="Glyco_hydro_31_3rd"/>
    <property type="match status" value="1"/>
</dbReference>
<sequence length="822" mass="94872">MEKSLGEIMHGLSEENIAREEELFENMPVFPRISRSKNLTMLLVHRVKSCTPVPKGCDILAEGLYVDENYTYRYLDYRHVFTEKPNRSTLSIQLRFVNENTLRVTMAEGFCVPENRTEMIGDMEETECSVTCSESEDQIVMATGCMTAVIQKSPWNLSVKNRDGEVIYRQFGRDCHSFMPYEICPMGFLFDRNTKEQYACEAAWSDPYEEFYGLGENFTSVSRKGRLFDLWNTNSLGVNTERGYKYIPFYMSSRGYGIFYNTSRKIRCDLGATLSKASYTMVEGALLDYFLMTGDTIKDIIPAYHRLTGLPAVPPKWSFGIWMSKISYGTREEVERVAGQMRSSRLPCDVIHIDTDWFTENWVCDWKFDEKKFPKVEEMIEKLHQDGYKLSLWQLPYIERGKTSYEVYDEAAANGYFAGNPDGDLQFPHGLIDFTNPEAVHWYKEKLIKPLLRKGVDVIKVDFGESAPAFFKYAGADGRDMHNLYALLYNKAAYEAAKEEFGEDKALIWARSAWAGSQKYPVHWGGDAGTDFGSLASSVKGCLNLSLSGIPFWSSDIGGFWFESSPELYIRWLEFGMFCSHARFHGFYSREPWDFGQQAVDVYRKYAGLRYRLIPYIYNQALAVREEDTLIHRPVFYDYPSDLSAAGLDTQYLFGKELMVIPVLNEDNSVRIYLPRGQWTDFYDDTVEEGGKWMEQVVPLDKIPVYVKENAIIPMGPEMEYIGQKEDDQWEIHCYPMEGKGRLCSYEHGFTVEMHASADRVKIDCTRTDMNLTFVLHNIRPAGVQADGQDIGFRMDHKRTYIHMGNRMQDHDIHMVIEKGEQ</sequence>
<proteinExistence type="inferred from homology"/>
<keyword evidence="2" id="KW-0378">Hydrolase</keyword>
<dbReference type="EMBL" id="QRZM01000005">
    <property type="protein sequence ID" value="RGV75485.1"/>
    <property type="molecule type" value="Genomic_DNA"/>
</dbReference>